<comment type="caution">
    <text evidence="1">The sequence shown here is derived from an EMBL/GenBank/DDBJ whole genome shotgun (WGS) entry which is preliminary data.</text>
</comment>
<gene>
    <name evidence="1" type="ORF">HSCHL_0467</name>
</gene>
<sequence>MRKRKPNPLLETVVLAKERANLALGLLSKREPDAFEGLPAAENTIDLRHFLG</sequence>
<protein>
    <submittedName>
        <fullName evidence="1">Uncharacterized protein</fullName>
    </submittedName>
</protein>
<dbReference type="RefSeq" id="WP_273000422.1">
    <property type="nucleotide sequence ID" value="NZ_PEBV01000026.1"/>
</dbReference>
<accession>A0A2T5G828</accession>
<proteinExistence type="predicted"/>
<name>A0A2T5G828_HYDSH</name>
<dbReference type="AlphaFoldDB" id="A0A2T5G828"/>
<evidence type="ECO:0000313" key="1">
    <source>
        <dbReference type="EMBL" id="PTQ52341.1"/>
    </source>
</evidence>
<evidence type="ECO:0000313" key="2">
    <source>
        <dbReference type="Proteomes" id="UP000244180"/>
    </source>
</evidence>
<reference evidence="1 2" key="1">
    <citation type="submission" date="2017-08" db="EMBL/GenBank/DDBJ databases">
        <title>Burning lignite coal seam in the remote Altai Mountains harbors a hydrogen-driven thermophilic microbial community.</title>
        <authorList>
            <person name="Kadnikov V.V."/>
            <person name="Mardanov A.V."/>
            <person name="Ivasenko D."/>
            <person name="Beletsky A.V."/>
            <person name="Karnachuk O.V."/>
            <person name="Ravin N.V."/>
        </authorList>
    </citation>
    <scope>NUCLEOTIDE SEQUENCE [LARGE SCALE GENOMIC DNA]</scope>
    <source>
        <strain evidence="1">AL33</strain>
    </source>
</reference>
<dbReference type="EMBL" id="PEBV01000026">
    <property type="protein sequence ID" value="PTQ52341.1"/>
    <property type="molecule type" value="Genomic_DNA"/>
</dbReference>
<organism evidence="1 2">
    <name type="scientific">Hydrogenibacillus schlegelii</name>
    <name type="common">Bacillus schlegelii</name>
    <dbReference type="NCBI Taxonomy" id="1484"/>
    <lineage>
        <taxon>Bacteria</taxon>
        <taxon>Bacillati</taxon>
        <taxon>Bacillota</taxon>
        <taxon>Bacilli</taxon>
        <taxon>Bacillales</taxon>
        <taxon>Bacillales Family X. Incertae Sedis</taxon>
        <taxon>Hydrogenibacillus</taxon>
    </lineage>
</organism>
<dbReference type="Proteomes" id="UP000244180">
    <property type="component" value="Unassembled WGS sequence"/>
</dbReference>